<reference evidence="10 11" key="1">
    <citation type="submission" date="2014-05" db="EMBL/GenBank/DDBJ databases">
        <title>Draft genome sequence of Amycolatopsis rifamycinica DSM 46095.</title>
        <authorList>
            <person name="Lal R."/>
            <person name="Saxena A."/>
            <person name="Kumari R."/>
            <person name="Mukherjee U."/>
            <person name="Singh P."/>
            <person name="Sangwan N."/>
            <person name="Mahato N.K."/>
        </authorList>
    </citation>
    <scope>NUCLEOTIDE SEQUENCE [LARGE SCALE GENOMIC DNA]</scope>
    <source>
        <strain evidence="10 11">DSM 46095</strain>
    </source>
</reference>
<dbReference type="STRING" id="287986.DV20_02185"/>
<comment type="subcellular location">
    <subcellularLocation>
        <location evidence="1 8">Cell membrane</location>
        <topology evidence="1 8">Multi-pass membrane protein</topology>
    </subcellularLocation>
</comment>
<dbReference type="CDD" id="cd06261">
    <property type="entry name" value="TM_PBP2"/>
    <property type="match status" value="1"/>
</dbReference>
<evidence type="ECO:0000256" key="8">
    <source>
        <dbReference type="RuleBase" id="RU363032"/>
    </source>
</evidence>
<dbReference type="GO" id="GO:0055085">
    <property type="term" value="P:transmembrane transport"/>
    <property type="evidence" value="ECO:0007669"/>
    <property type="project" value="InterPro"/>
</dbReference>
<feature type="transmembrane region" description="Helical" evidence="8">
    <location>
        <begin position="265"/>
        <end position="284"/>
    </location>
</feature>
<evidence type="ECO:0000256" key="6">
    <source>
        <dbReference type="ARBA" id="ARBA00022989"/>
    </source>
</evidence>
<feature type="domain" description="ABC transmembrane type-1" evidence="9">
    <location>
        <begin position="74"/>
        <end position="281"/>
    </location>
</feature>
<dbReference type="EMBL" id="JMQI01000003">
    <property type="protein sequence ID" value="KDN23891.1"/>
    <property type="molecule type" value="Genomic_DNA"/>
</dbReference>
<protein>
    <submittedName>
        <fullName evidence="10">ABC transporter permease</fullName>
    </submittedName>
</protein>
<evidence type="ECO:0000313" key="10">
    <source>
        <dbReference type="EMBL" id="KDN23891.1"/>
    </source>
</evidence>
<organism evidence="10 11">
    <name type="scientific">Amycolatopsis rifamycinica</name>
    <dbReference type="NCBI Taxonomy" id="287986"/>
    <lineage>
        <taxon>Bacteria</taxon>
        <taxon>Bacillati</taxon>
        <taxon>Actinomycetota</taxon>
        <taxon>Actinomycetes</taxon>
        <taxon>Pseudonocardiales</taxon>
        <taxon>Pseudonocardiaceae</taxon>
        <taxon>Amycolatopsis</taxon>
    </lineage>
</organism>
<dbReference type="eggNOG" id="COG1176">
    <property type="taxonomic scope" value="Bacteria"/>
</dbReference>
<gene>
    <name evidence="10" type="ORF">DV20_02185</name>
</gene>
<dbReference type="RefSeq" id="WP_013230680.1">
    <property type="nucleotide sequence ID" value="NZ_JMQI01000003.1"/>
</dbReference>
<evidence type="ECO:0000256" key="4">
    <source>
        <dbReference type="ARBA" id="ARBA00022475"/>
    </source>
</evidence>
<name>A0A066U8U8_9PSEU</name>
<dbReference type="OrthoDB" id="9808619at2"/>
<dbReference type="Gene3D" id="1.10.3720.10">
    <property type="entry name" value="MetI-like"/>
    <property type="match status" value="1"/>
</dbReference>
<evidence type="ECO:0000256" key="1">
    <source>
        <dbReference type="ARBA" id="ARBA00004651"/>
    </source>
</evidence>
<keyword evidence="6 8" id="KW-1133">Transmembrane helix</keyword>
<dbReference type="PROSITE" id="PS50928">
    <property type="entry name" value="ABC_TM1"/>
    <property type="match status" value="1"/>
</dbReference>
<dbReference type="PANTHER" id="PTHR42929:SF1">
    <property type="entry name" value="INNER MEMBRANE ABC TRANSPORTER PERMEASE PROTEIN YDCU-RELATED"/>
    <property type="match status" value="1"/>
</dbReference>
<keyword evidence="11" id="KW-1185">Reference proteome</keyword>
<dbReference type="GeneID" id="92876571"/>
<sequence length="297" mass="31959">MTAVATARPALRHRLAERGIDRTLLLLVPGLLVTACLFLYPFLYGLQLSFAPRKGGVFANYARFFGDPYLRNTIWTTLGIALPATFINVLASIPIAYVMRGRVRGKRLLTTILVVPITLGTVLTAQGLIMYGGPAGWLNKVLTVLGVTDQPLPLIHNYTGVLLSLVITGFPFSFLLTLSYLSGIDPSLEKAAATLGANGVQRFRRITLPLLAPGLAITFCLSFVMAFSVFPSAQLVGDPANETRVISIAAYHAAFEEYDYSMGSAVAMLMAVVMLIVIGLVMAWRGTLYRGATGGKG</sequence>
<feature type="transmembrane region" description="Helical" evidence="8">
    <location>
        <begin position="24"/>
        <end position="43"/>
    </location>
</feature>
<keyword evidence="7 8" id="KW-0472">Membrane</keyword>
<keyword evidence="4" id="KW-1003">Cell membrane</keyword>
<evidence type="ECO:0000256" key="2">
    <source>
        <dbReference type="ARBA" id="ARBA00007069"/>
    </source>
</evidence>
<keyword evidence="5 8" id="KW-0812">Transmembrane</keyword>
<dbReference type="InterPro" id="IPR000515">
    <property type="entry name" value="MetI-like"/>
</dbReference>
<proteinExistence type="inferred from homology"/>
<dbReference type="GO" id="GO:0005886">
    <property type="term" value="C:plasma membrane"/>
    <property type="evidence" value="ECO:0007669"/>
    <property type="project" value="UniProtKB-SubCell"/>
</dbReference>
<comment type="similarity">
    <text evidence="2">Belongs to the binding-protein-dependent transport system permease family. CysTW subfamily.</text>
</comment>
<evidence type="ECO:0000313" key="11">
    <source>
        <dbReference type="Proteomes" id="UP000027345"/>
    </source>
</evidence>
<dbReference type="InterPro" id="IPR035906">
    <property type="entry name" value="MetI-like_sf"/>
</dbReference>
<dbReference type="SUPFAM" id="SSF161098">
    <property type="entry name" value="MetI-like"/>
    <property type="match status" value="1"/>
</dbReference>
<dbReference type="AlphaFoldDB" id="A0A066U8U8"/>
<accession>A0A066U8U8</accession>
<feature type="transmembrane region" description="Helical" evidence="8">
    <location>
        <begin position="108"/>
        <end position="131"/>
    </location>
</feature>
<feature type="transmembrane region" description="Helical" evidence="8">
    <location>
        <begin position="210"/>
        <end position="230"/>
    </location>
</feature>
<dbReference type="PANTHER" id="PTHR42929">
    <property type="entry name" value="INNER MEMBRANE ABC TRANSPORTER PERMEASE PROTEIN YDCU-RELATED-RELATED"/>
    <property type="match status" value="1"/>
</dbReference>
<dbReference type="Proteomes" id="UP000027345">
    <property type="component" value="Unassembled WGS sequence"/>
</dbReference>
<keyword evidence="3 8" id="KW-0813">Transport</keyword>
<comment type="caution">
    <text evidence="10">The sequence shown here is derived from an EMBL/GenBank/DDBJ whole genome shotgun (WGS) entry which is preliminary data.</text>
</comment>
<feature type="transmembrane region" description="Helical" evidence="8">
    <location>
        <begin position="161"/>
        <end position="181"/>
    </location>
</feature>
<evidence type="ECO:0000259" key="9">
    <source>
        <dbReference type="PROSITE" id="PS50928"/>
    </source>
</evidence>
<evidence type="ECO:0000256" key="3">
    <source>
        <dbReference type="ARBA" id="ARBA00022448"/>
    </source>
</evidence>
<evidence type="ECO:0000256" key="5">
    <source>
        <dbReference type="ARBA" id="ARBA00022692"/>
    </source>
</evidence>
<dbReference type="Pfam" id="PF00528">
    <property type="entry name" value="BPD_transp_1"/>
    <property type="match status" value="1"/>
</dbReference>
<feature type="transmembrane region" description="Helical" evidence="8">
    <location>
        <begin position="74"/>
        <end position="96"/>
    </location>
</feature>
<evidence type="ECO:0000256" key="7">
    <source>
        <dbReference type="ARBA" id="ARBA00023136"/>
    </source>
</evidence>